<protein>
    <submittedName>
        <fullName evidence="2">Uncharacterized protein</fullName>
    </submittedName>
</protein>
<dbReference type="Proteomes" id="UP000199036">
    <property type="component" value="Unassembled WGS sequence"/>
</dbReference>
<sequence>MIRNKINNIRVIIKIVMVLVFVGIGTTGIFAQVNFTQRTSSKAPAPYTGVTNYNLQGDFTMIGNTNITLVNYSNTGSNSADMQFVDIDGQGATRNSSSAQLNIPGGECTEIVYAGLYWTGRAQTSSLINPGYTFSTSRRFGHNGQIEGNAIVTISRQGTNNDYYPRYTITVGSSIVQIDFTNNNNSNRVQYRTGTTGSFTSIPVSYSNSSNVGTATFNTNLSLNVGGQQIIINGLQRDSRTTMTEAQYRTAGYVVQTTDFDKRKIKLKKDNLNYEEITAHTVNNNPQILFPNNNYDYIYAAYSDVTDYVRANGAGNYFVGDIALVEGNGGSVGYIGGWGMVIIYKNTSMKWRDITVFDGYGYMSQAVGSKELPVSGFRAAQNGNVNVKFGMMAAEGDVSISNDYFDIRDTSNAWRRIDKSNGSTSTPGTSTPNFFNSSILTGGNTRNPNLQNNTGIDIVMFDLVNTGNSIIGNSQTSSTFRFGSNQDVYSIFNIVFAVDAYVPQVIGENTPGINNPGTGSTVDPDQDLEFDLNIYNKGTEAVNNLQIDIPIPFNLHYDGASVVQGTHPTIKIPNNTTVEWIKPAWAPVGATPQDYPGGTLRWNVGTLPLDTTMAILQGTLKYKFKVTSNCALLSTVGSCGLKINVNGTISGTGATSGVPVSAKLVRDYAAGSCSGAIYDDFESTIAVSQAFIQSCSPPPVEDGMLQFKAFCSLAGNAFPRAQIADRYPLGTKFFTVAPPNYDSNANLVTGNFPVAANGTKTTYYAMVPGMEANCYIRLQTSVELVTTQPTVQNVSVCQGSPVVLQNALSPTGVTNGYQLYYFDSAGATVPLSSDPNPTAVATHNYWVAEGTSVSGTVCIGPKVPFTVTINAQPVVAQNVGNISICENNDAQITVNVTGGTTYNWEYATAAAPTVWNTLNNTTYSGQITVNNAVLNISHATTVLNGIKVRLKVANSNNCEDRSNQVSIEIKNCGAITNPMLPNKAKQ</sequence>
<keyword evidence="1" id="KW-1133">Transmembrane helix</keyword>
<dbReference type="STRING" id="913024.SAMN05421741_1063"/>
<gene>
    <name evidence="2" type="ORF">SAMN05421741_1063</name>
</gene>
<evidence type="ECO:0000256" key="1">
    <source>
        <dbReference type="SAM" id="Phobius"/>
    </source>
</evidence>
<dbReference type="RefSeq" id="WP_143095590.1">
    <property type="nucleotide sequence ID" value="NZ_FOVI01000006.1"/>
</dbReference>
<accession>A0A1I4ZBP9</accession>
<dbReference type="AlphaFoldDB" id="A0A1I4ZBP9"/>
<feature type="transmembrane region" description="Helical" evidence="1">
    <location>
        <begin position="12"/>
        <end position="31"/>
    </location>
</feature>
<evidence type="ECO:0000313" key="2">
    <source>
        <dbReference type="EMBL" id="SFN47443.1"/>
    </source>
</evidence>
<organism evidence="2 3">
    <name type="scientific">Paenimyroides ummariense</name>
    <dbReference type="NCBI Taxonomy" id="913024"/>
    <lineage>
        <taxon>Bacteria</taxon>
        <taxon>Pseudomonadati</taxon>
        <taxon>Bacteroidota</taxon>
        <taxon>Flavobacteriia</taxon>
        <taxon>Flavobacteriales</taxon>
        <taxon>Flavobacteriaceae</taxon>
        <taxon>Paenimyroides</taxon>
    </lineage>
</organism>
<keyword evidence="1" id="KW-0812">Transmembrane</keyword>
<keyword evidence="1" id="KW-0472">Membrane</keyword>
<dbReference type="OrthoDB" id="599464at2"/>
<proteinExistence type="predicted"/>
<name>A0A1I4ZBP9_9FLAO</name>
<evidence type="ECO:0000313" key="3">
    <source>
        <dbReference type="Proteomes" id="UP000199036"/>
    </source>
</evidence>
<keyword evidence="3" id="KW-1185">Reference proteome</keyword>
<reference evidence="3" key="1">
    <citation type="submission" date="2016-10" db="EMBL/GenBank/DDBJ databases">
        <authorList>
            <person name="Varghese N."/>
            <person name="Submissions S."/>
        </authorList>
    </citation>
    <scope>NUCLEOTIDE SEQUENCE [LARGE SCALE GENOMIC DNA]</scope>
    <source>
        <strain evidence="3">DS-12</strain>
    </source>
</reference>
<dbReference type="EMBL" id="FOVI01000006">
    <property type="protein sequence ID" value="SFN47443.1"/>
    <property type="molecule type" value="Genomic_DNA"/>
</dbReference>